<gene>
    <name evidence="9" type="ORF">ESZ50_01725</name>
</gene>
<evidence type="ECO:0000313" key="10">
    <source>
        <dbReference type="Proteomes" id="UP000371977"/>
    </source>
</evidence>
<dbReference type="PANTHER" id="PTHR21716">
    <property type="entry name" value="TRANSMEMBRANE PROTEIN"/>
    <property type="match status" value="1"/>
</dbReference>
<comment type="subcellular location">
    <subcellularLocation>
        <location evidence="1">Cell membrane</location>
        <topology evidence="1">Multi-pass membrane protein</topology>
    </subcellularLocation>
</comment>
<evidence type="ECO:0000256" key="7">
    <source>
        <dbReference type="ARBA" id="ARBA00023136"/>
    </source>
</evidence>
<keyword evidence="5 8" id="KW-0812">Transmembrane</keyword>
<evidence type="ECO:0000256" key="6">
    <source>
        <dbReference type="ARBA" id="ARBA00022989"/>
    </source>
</evidence>
<feature type="transmembrane region" description="Helical" evidence="8">
    <location>
        <begin position="84"/>
        <end position="109"/>
    </location>
</feature>
<evidence type="ECO:0000256" key="4">
    <source>
        <dbReference type="ARBA" id="ARBA00022475"/>
    </source>
</evidence>
<accession>A0A6C2C9F9</accession>
<evidence type="ECO:0000256" key="5">
    <source>
        <dbReference type="ARBA" id="ARBA00022692"/>
    </source>
</evidence>
<evidence type="ECO:0000256" key="8">
    <source>
        <dbReference type="SAM" id="Phobius"/>
    </source>
</evidence>
<feature type="transmembrane region" description="Helical" evidence="8">
    <location>
        <begin position="327"/>
        <end position="358"/>
    </location>
</feature>
<feature type="transmembrane region" description="Helical" evidence="8">
    <location>
        <begin position="262"/>
        <end position="281"/>
    </location>
</feature>
<keyword evidence="6 8" id="KW-1133">Transmembrane helix</keyword>
<keyword evidence="10" id="KW-1185">Reference proteome</keyword>
<dbReference type="InterPro" id="IPR002549">
    <property type="entry name" value="AI-2E-like"/>
</dbReference>
<dbReference type="OrthoDB" id="9793390at2"/>
<feature type="transmembrane region" description="Helical" evidence="8">
    <location>
        <begin position="50"/>
        <end position="72"/>
    </location>
</feature>
<feature type="transmembrane region" description="Helical" evidence="8">
    <location>
        <begin position="176"/>
        <end position="198"/>
    </location>
</feature>
<evidence type="ECO:0000256" key="2">
    <source>
        <dbReference type="ARBA" id="ARBA00009773"/>
    </source>
</evidence>
<sequence>MEQEQTQRSWLWRWVANNKVVSVLVIILLVLSIIFMLHQVRFIFEPVGKFLSAVGAPIILAGVFYYLLNPLVNLFEEKYHVKRVISITVIFLLLAGLIVWGVLTGIPWLRDQISAFLKDWPQYWQATTDFVERWGQNRQLQQVNAWLSETNQDLSTWFRSFGGQFASSGVNPITSIVGTVTSVIITLLTFPFILFYLLKDGRQLPHYMAKFLPQRAQASFLDTLKEINEQISNYIRGQLLVALAVSIMFVIGYSIIGLPSGWLIAIAAGFLNLIPYLGTFLAMVPAYIVALFVSPSMVIAVTIVFVIEQNLEGRVISPKLLGSSLKIHPVTVLLVLLSAGNVFGLMGVIFGIPGYAILKVLTTRFFDWWRQNSSFFRGERKTSDQ</sequence>
<name>A0A6C2C9F9_9LACO</name>
<keyword evidence="4" id="KW-1003">Cell membrane</keyword>
<dbReference type="AlphaFoldDB" id="A0A6C2C9F9"/>
<dbReference type="Proteomes" id="UP000371977">
    <property type="component" value="Unassembled WGS sequence"/>
</dbReference>
<feature type="transmembrane region" description="Helical" evidence="8">
    <location>
        <begin position="239"/>
        <end position="256"/>
    </location>
</feature>
<dbReference type="GO" id="GO:0005886">
    <property type="term" value="C:plasma membrane"/>
    <property type="evidence" value="ECO:0007669"/>
    <property type="project" value="UniProtKB-SubCell"/>
</dbReference>
<organism evidence="9 10">
    <name type="scientific">Weissella muntiaci</name>
    <dbReference type="NCBI Taxonomy" id="2508881"/>
    <lineage>
        <taxon>Bacteria</taxon>
        <taxon>Bacillati</taxon>
        <taxon>Bacillota</taxon>
        <taxon>Bacilli</taxon>
        <taxon>Lactobacillales</taxon>
        <taxon>Lactobacillaceae</taxon>
        <taxon>Weissella</taxon>
    </lineage>
</organism>
<comment type="caution">
    <text evidence="9">The sequence shown here is derived from an EMBL/GenBank/DDBJ whole genome shotgun (WGS) entry which is preliminary data.</text>
</comment>
<dbReference type="EMBL" id="SDGZ01000006">
    <property type="protein sequence ID" value="TYC50681.1"/>
    <property type="molecule type" value="Genomic_DNA"/>
</dbReference>
<protein>
    <submittedName>
        <fullName evidence="9">AI-2E family transporter</fullName>
    </submittedName>
</protein>
<dbReference type="RefSeq" id="WP_148621881.1">
    <property type="nucleotide sequence ID" value="NZ_SDGZ01000006.1"/>
</dbReference>
<dbReference type="GO" id="GO:0055085">
    <property type="term" value="P:transmembrane transport"/>
    <property type="evidence" value="ECO:0007669"/>
    <property type="project" value="TreeGrafter"/>
</dbReference>
<dbReference type="PANTHER" id="PTHR21716:SF53">
    <property type="entry name" value="PERMEASE PERM-RELATED"/>
    <property type="match status" value="1"/>
</dbReference>
<keyword evidence="3" id="KW-0813">Transport</keyword>
<feature type="transmembrane region" description="Helical" evidence="8">
    <location>
        <begin position="288"/>
        <end position="307"/>
    </location>
</feature>
<reference evidence="9 10" key="1">
    <citation type="submission" date="2019-01" db="EMBL/GenBank/DDBJ databases">
        <title>Weissella sp. nov., a novel lactic acid bacterium isolated from animal feces.</title>
        <authorList>
            <person name="Wang L.-T."/>
        </authorList>
    </citation>
    <scope>NUCLEOTIDE SEQUENCE [LARGE SCALE GENOMIC DNA]</scope>
    <source>
        <strain evidence="9 10">8H-2</strain>
    </source>
</reference>
<proteinExistence type="inferred from homology"/>
<feature type="transmembrane region" description="Helical" evidence="8">
    <location>
        <begin position="20"/>
        <end position="44"/>
    </location>
</feature>
<evidence type="ECO:0000256" key="3">
    <source>
        <dbReference type="ARBA" id="ARBA00022448"/>
    </source>
</evidence>
<evidence type="ECO:0000313" key="9">
    <source>
        <dbReference type="EMBL" id="TYC50681.1"/>
    </source>
</evidence>
<comment type="similarity">
    <text evidence="2">Belongs to the autoinducer-2 exporter (AI-2E) (TC 2.A.86) family.</text>
</comment>
<evidence type="ECO:0000256" key="1">
    <source>
        <dbReference type="ARBA" id="ARBA00004651"/>
    </source>
</evidence>
<keyword evidence="7 8" id="KW-0472">Membrane</keyword>
<dbReference type="Pfam" id="PF01594">
    <property type="entry name" value="AI-2E_transport"/>
    <property type="match status" value="1"/>
</dbReference>